<organism evidence="1 2">
    <name type="scientific">Lactuca sativa</name>
    <name type="common">Garden lettuce</name>
    <dbReference type="NCBI Taxonomy" id="4236"/>
    <lineage>
        <taxon>Eukaryota</taxon>
        <taxon>Viridiplantae</taxon>
        <taxon>Streptophyta</taxon>
        <taxon>Embryophyta</taxon>
        <taxon>Tracheophyta</taxon>
        <taxon>Spermatophyta</taxon>
        <taxon>Magnoliopsida</taxon>
        <taxon>eudicotyledons</taxon>
        <taxon>Gunneridae</taxon>
        <taxon>Pentapetalae</taxon>
        <taxon>asterids</taxon>
        <taxon>campanulids</taxon>
        <taxon>Asterales</taxon>
        <taxon>Asteraceae</taxon>
        <taxon>Cichorioideae</taxon>
        <taxon>Cichorieae</taxon>
        <taxon>Lactucinae</taxon>
        <taxon>Lactuca</taxon>
    </lineage>
</organism>
<gene>
    <name evidence="1" type="ORF">LSAT_V11C100036710</name>
</gene>
<reference evidence="1 2" key="1">
    <citation type="journal article" date="2017" name="Nat. Commun.">
        <title>Genome assembly with in vitro proximity ligation data and whole-genome triplication in lettuce.</title>
        <authorList>
            <person name="Reyes-Chin-Wo S."/>
            <person name="Wang Z."/>
            <person name="Yang X."/>
            <person name="Kozik A."/>
            <person name="Arikit S."/>
            <person name="Song C."/>
            <person name="Xia L."/>
            <person name="Froenicke L."/>
            <person name="Lavelle D.O."/>
            <person name="Truco M.J."/>
            <person name="Xia R."/>
            <person name="Zhu S."/>
            <person name="Xu C."/>
            <person name="Xu H."/>
            <person name="Xu X."/>
            <person name="Cox K."/>
            <person name="Korf I."/>
            <person name="Meyers B.C."/>
            <person name="Michelmore R.W."/>
        </authorList>
    </citation>
    <scope>NUCLEOTIDE SEQUENCE [LARGE SCALE GENOMIC DNA]</scope>
    <source>
        <strain evidence="2">cv. Salinas</strain>
        <tissue evidence="1">Seedlings</tissue>
    </source>
</reference>
<proteinExistence type="predicted"/>
<dbReference type="AlphaFoldDB" id="A0A9R1WG31"/>
<accession>A0A9R1WG31</accession>
<dbReference type="EMBL" id="NBSK02000001">
    <property type="protein sequence ID" value="KAJ0226072.1"/>
    <property type="molecule type" value="Genomic_DNA"/>
</dbReference>
<keyword evidence="2" id="KW-1185">Reference proteome</keyword>
<dbReference type="PANTHER" id="PTHR34835">
    <property type="entry name" value="OS07G0283600 PROTEIN-RELATED"/>
    <property type="match status" value="1"/>
</dbReference>
<evidence type="ECO:0000313" key="2">
    <source>
        <dbReference type="Proteomes" id="UP000235145"/>
    </source>
</evidence>
<protein>
    <submittedName>
        <fullName evidence="1">Uncharacterized protein</fullName>
    </submittedName>
</protein>
<dbReference type="Proteomes" id="UP000235145">
    <property type="component" value="Unassembled WGS sequence"/>
</dbReference>
<dbReference type="PANTHER" id="PTHR34835:SF90">
    <property type="entry name" value="AMINOTRANSFERASE-LIKE PLANT MOBILE DOMAIN-CONTAINING PROTEIN"/>
    <property type="match status" value="1"/>
</dbReference>
<evidence type="ECO:0000313" key="1">
    <source>
        <dbReference type="EMBL" id="KAJ0226072.1"/>
    </source>
</evidence>
<sequence length="96" mass="10962">MGAHLDLCYLDVQKDYVRKMGFGDILKMKMIDVPGALSCFVHQKFNSKTKKIVMEEGVIDITRESVNQILGFPLGKTKFSRLPFRTADDNSYEKLT</sequence>
<name>A0A9R1WG31_LACSA</name>
<comment type="caution">
    <text evidence="1">The sequence shown here is derived from an EMBL/GenBank/DDBJ whole genome shotgun (WGS) entry which is preliminary data.</text>
</comment>